<dbReference type="NCBIfam" id="NF009150">
    <property type="entry name" value="PRK12497.1-3"/>
    <property type="match status" value="1"/>
</dbReference>
<dbReference type="InterPro" id="IPR003509">
    <property type="entry name" value="UPF0102_YraN-like"/>
</dbReference>
<dbReference type="NCBIfam" id="NF009154">
    <property type="entry name" value="PRK12497.3-3"/>
    <property type="match status" value="1"/>
</dbReference>
<dbReference type="Pfam" id="PF02021">
    <property type="entry name" value="UPF0102"/>
    <property type="match status" value="1"/>
</dbReference>
<evidence type="ECO:0000256" key="3">
    <source>
        <dbReference type="SAM" id="MobiDB-lite"/>
    </source>
</evidence>
<dbReference type="InterPro" id="IPR011335">
    <property type="entry name" value="Restrct_endonuc-II-like"/>
</dbReference>
<feature type="region of interest" description="Disordered" evidence="3">
    <location>
        <begin position="1"/>
        <end position="44"/>
    </location>
</feature>
<dbReference type="HAMAP" id="MF_00048">
    <property type="entry name" value="UPF0102"/>
    <property type="match status" value="1"/>
</dbReference>
<reference evidence="4 5" key="1">
    <citation type="submission" date="2022-05" db="EMBL/GenBank/DDBJ databases">
        <title>Genome Sequencing of Bee-Associated Microbes.</title>
        <authorList>
            <person name="Dunlap C."/>
        </authorList>
    </citation>
    <scope>NUCLEOTIDE SEQUENCE [LARGE SCALE GENOMIC DNA]</scope>
    <source>
        <strain evidence="4 5">NRRL NRS-750</strain>
    </source>
</reference>
<sequence>MERNHHGKASHRNNQQMSSADAGNPPHMSGSRKSSVPMKLNRRERGTEAEQLAIVYLERRGYRIIDVNWRCKLGEIDIVANDGDVWVFVEVRSRTAGLRYGGAAEAIDWRKQRKVRAVATAYMHRHRLDEVHIRFDAVAITYSTDHRTPPDIELFQGAF</sequence>
<comment type="caution">
    <text evidence="4">The sequence shown here is derived from an EMBL/GenBank/DDBJ whole genome shotgun (WGS) entry which is preliminary data.</text>
</comment>
<proteinExistence type="inferred from homology"/>
<dbReference type="SUPFAM" id="SSF52980">
    <property type="entry name" value="Restriction endonuclease-like"/>
    <property type="match status" value="1"/>
</dbReference>
<accession>A0ABT4EBR0</accession>
<dbReference type="Proteomes" id="UP001527090">
    <property type="component" value="Unassembled WGS sequence"/>
</dbReference>
<dbReference type="PANTHER" id="PTHR34039:SF1">
    <property type="entry name" value="UPF0102 PROTEIN YRAN"/>
    <property type="match status" value="1"/>
</dbReference>
<evidence type="ECO:0000256" key="1">
    <source>
        <dbReference type="ARBA" id="ARBA00006738"/>
    </source>
</evidence>
<dbReference type="RefSeq" id="WP_021256568.1">
    <property type="nucleotide sequence ID" value="NZ_JAMDLY010000014.1"/>
</dbReference>
<keyword evidence="5" id="KW-1185">Reference proteome</keyword>
<dbReference type="EMBL" id="JAMDLY010000014">
    <property type="protein sequence ID" value="MCY9531169.1"/>
    <property type="molecule type" value="Genomic_DNA"/>
</dbReference>
<organism evidence="4 5">
    <name type="scientific">Paenibacillus alvei</name>
    <name type="common">Bacillus alvei</name>
    <dbReference type="NCBI Taxonomy" id="44250"/>
    <lineage>
        <taxon>Bacteria</taxon>
        <taxon>Bacillati</taxon>
        <taxon>Bacillota</taxon>
        <taxon>Bacilli</taxon>
        <taxon>Bacillales</taxon>
        <taxon>Paenibacillaceae</taxon>
        <taxon>Paenibacillus</taxon>
    </lineage>
</organism>
<dbReference type="Gene3D" id="3.40.1350.10">
    <property type="match status" value="1"/>
</dbReference>
<name>A0ABT4EBR0_PAEAL</name>
<dbReference type="PANTHER" id="PTHR34039">
    <property type="entry name" value="UPF0102 PROTEIN YRAN"/>
    <property type="match status" value="1"/>
</dbReference>
<dbReference type="NCBIfam" id="TIGR00252">
    <property type="entry name" value="YraN family protein"/>
    <property type="match status" value="1"/>
</dbReference>
<dbReference type="InterPro" id="IPR011856">
    <property type="entry name" value="tRNA_endonuc-like_dom_sf"/>
</dbReference>
<feature type="compositionally biased region" description="Basic residues" evidence="3">
    <location>
        <begin position="1"/>
        <end position="11"/>
    </location>
</feature>
<evidence type="ECO:0000256" key="2">
    <source>
        <dbReference type="HAMAP-Rule" id="MF_00048"/>
    </source>
</evidence>
<dbReference type="CDD" id="cd20736">
    <property type="entry name" value="PoNe_Nuclease"/>
    <property type="match status" value="1"/>
</dbReference>
<feature type="compositionally biased region" description="Polar residues" evidence="3">
    <location>
        <begin position="12"/>
        <end position="21"/>
    </location>
</feature>
<protein>
    <recommendedName>
        <fullName evidence="2">UPF0102 protein M5X04_17830</fullName>
    </recommendedName>
</protein>
<comment type="similarity">
    <text evidence="1 2">Belongs to the UPF0102 family.</text>
</comment>
<evidence type="ECO:0000313" key="5">
    <source>
        <dbReference type="Proteomes" id="UP001527090"/>
    </source>
</evidence>
<evidence type="ECO:0000313" key="4">
    <source>
        <dbReference type="EMBL" id="MCY9531169.1"/>
    </source>
</evidence>
<gene>
    <name evidence="4" type="ORF">M5X04_17830</name>
</gene>